<evidence type="ECO:0008006" key="4">
    <source>
        <dbReference type="Google" id="ProtNLM"/>
    </source>
</evidence>
<gene>
    <name evidence="2" type="ORF">AOC25_02130</name>
</gene>
<reference evidence="2" key="1">
    <citation type="journal article" date="2017" name="Appl. Environ. Microbiol.">
        <title>Microdiversification of a pelagic Polynucleobacter species is mainly driven by acquisition of genomic islands from a partially interspecific gene pool.</title>
        <authorList>
            <person name="Hoetzinger M."/>
            <person name="Hahn M.W."/>
            <person name="Jezberova J."/>
            <person name="Schmidt J."/>
            <person name="Koll U."/>
        </authorList>
    </citation>
    <scope>NUCLEOTIDE SEQUENCE</scope>
    <source>
        <strain evidence="2">MWH-RechtKol4</strain>
    </source>
</reference>
<feature type="chain" id="PRO_5042091678" description="Lipoprotein" evidence="1">
    <location>
        <begin position="23"/>
        <end position="81"/>
    </location>
</feature>
<evidence type="ECO:0000256" key="1">
    <source>
        <dbReference type="SAM" id="SignalP"/>
    </source>
</evidence>
<evidence type="ECO:0000313" key="3">
    <source>
        <dbReference type="Proteomes" id="UP000182060"/>
    </source>
</evidence>
<protein>
    <recommendedName>
        <fullName evidence="4">Lipoprotein</fullName>
    </recommendedName>
</protein>
<feature type="signal peptide" evidence="1">
    <location>
        <begin position="1"/>
        <end position="22"/>
    </location>
</feature>
<sequence>MKLKLILTGALLAGLAGCVSYAYQPAEDMSKFYADKLGCENQYTQGFNVWGNKVYGDIYKEGAARDCMMAKGYQSTQKSGQ</sequence>
<evidence type="ECO:0000313" key="2">
    <source>
        <dbReference type="EMBL" id="APC00503.1"/>
    </source>
</evidence>
<proteinExistence type="predicted"/>
<dbReference type="PROSITE" id="PS51257">
    <property type="entry name" value="PROKAR_LIPOPROTEIN"/>
    <property type="match status" value="1"/>
</dbReference>
<keyword evidence="1" id="KW-0732">Signal</keyword>
<name>A0AAC9IWU2_9BURK</name>
<dbReference type="RefSeq" id="WP_071538732.1">
    <property type="nucleotide sequence ID" value="NZ_CP015016.1"/>
</dbReference>
<dbReference type="Proteomes" id="UP000182060">
    <property type="component" value="Chromosome"/>
</dbReference>
<organism evidence="2 3">
    <name type="scientific">Polynucleobacter asymbioticus</name>
    <dbReference type="NCBI Taxonomy" id="576611"/>
    <lineage>
        <taxon>Bacteria</taxon>
        <taxon>Pseudomonadati</taxon>
        <taxon>Pseudomonadota</taxon>
        <taxon>Betaproteobacteria</taxon>
        <taxon>Burkholderiales</taxon>
        <taxon>Burkholderiaceae</taxon>
        <taxon>Polynucleobacter</taxon>
    </lineage>
</organism>
<dbReference type="AlphaFoldDB" id="A0AAC9IWU2"/>
<dbReference type="EMBL" id="CP015017">
    <property type="protein sequence ID" value="APC00503.1"/>
    <property type="molecule type" value="Genomic_DNA"/>
</dbReference>
<accession>A0AAC9IWU2</accession>